<feature type="compositionally biased region" description="Basic and acidic residues" evidence="1">
    <location>
        <begin position="406"/>
        <end position="421"/>
    </location>
</feature>
<protein>
    <recommendedName>
        <fullName evidence="6">Carbohydrate-binding module family 52 protein</fullName>
    </recommendedName>
</protein>
<feature type="region of interest" description="Disordered" evidence="1">
    <location>
        <begin position="295"/>
        <end position="388"/>
    </location>
</feature>
<feature type="region of interest" description="Disordered" evidence="1">
    <location>
        <begin position="406"/>
        <end position="434"/>
    </location>
</feature>
<keyword evidence="5" id="KW-1185">Reference proteome</keyword>
<accession>A0A6A6C5F6</accession>
<reference evidence="4" key="1">
    <citation type="journal article" date="2020" name="Stud. Mycol.">
        <title>101 Dothideomycetes genomes: a test case for predicting lifestyles and emergence of pathogens.</title>
        <authorList>
            <person name="Haridas S."/>
            <person name="Albert R."/>
            <person name="Binder M."/>
            <person name="Bloem J."/>
            <person name="Labutti K."/>
            <person name="Salamov A."/>
            <person name="Andreopoulos B."/>
            <person name="Baker S."/>
            <person name="Barry K."/>
            <person name="Bills G."/>
            <person name="Bluhm B."/>
            <person name="Cannon C."/>
            <person name="Castanera R."/>
            <person name="Culley D."/>
            <person name="Daum C."/>
            <person name="Ezra D."/>
            <person name="Gonzalez J."/>
            <person name="Henrissat B."/>
            <person name="Kuo A."/>
            <person name="Liang C."/>
            <person name="Lipzen A."/>
            <person name="Lutzoni F."/>
            <person name="Magnuson J."/>
            <person name="Mondo S."/>
            <person name="Nolan M."/>
            <person name="Ohm R."/>
            <person name="Pangilinan J."/>
            <person name="Park H.-J."/>
            <person name="Ramirez L."/>
            <person name="Alfaro M."/>
            <person name="Sun H."/>
            <person name="Tritt A."/>
            <person name="Yoshinaga Y."/>
            <person name="Zwiers L.-H."/>
            <person name="Turgeon B."/>
            <person name="Goodwin S."/>
            <person name="Spatafora J."/>
            <person name="Crous P."/>
            <person name="Grigoriev I."/>
        </authorList>
    </citation>
    <scope>NUCLEOTIDE SEQUENCE</scope>
    <source>
        <strain evidence="4">ATCC 36951</strain>
    </source>
</reference>
<keyword evidence="2" id="KW-1133">Transmembrane helix</keyword>
<evidence type="ECO:0000256" key="1">
    <source>
        <dbReference type="SAM" id="MobiDB-lite"/>
    </source>
</evidence>
<dbReference type="Proteomes" id="UP000799537">
    <property type="component" value="Unassembled WGS sequence"/>
</dbReference>
<evidence type="ECO:0008006" key="6">
    <source>
        <dbReference type="Google" id="ProtNLM"/>
    </source>
</evidence>
<feature type="signal peptide" evidence="3">
    <location>
        <begin position="1"/>
        <end position="16"/>
    </location>
</feature>
<feature type="region of interest" description="Disordered" evidence="1">
    <location>
        <begin position="213"/>
        <end position="238"/>
    </location>
</feature>
<proteinExistence type="predicted"/>
<name>A0A6A6C5F6_ZASCE</name>
<keyword evidence="3" id="KW-0732">Signal</keyword>
<feature type="compositionally biased region" description="Polar residues" evidence="1">
    <location>
        <begin position="361"/>
        <end position="371"/>
    </location>
</feature>
<keyword evidence="2" id="KW-0472">Membrane</keyword>
<dbReference type="GeneID" id="54562544"/>
<dbReference type="AlphaFoldDB" id="A0A6A6C5F6"/>
<sequence length="434" mass="45756">MLKRPALSFLVGVISAQQQCYYAPGGQYRGPDNLVPCNSTGASSCCLLGDTCLSGNTCYNPNTGNLYQYGCTDITYNDETCPYKCGFDPDKSPWTALEYCTDIQDLTNTWICHGPESSGFAWPAPSQDLLVLQPRGCRDMGNLALVALYAPSKLAPYVSLPSTFGGMETAVPGYAPESFTQLTTYRPAPRSGVWVDAEATPGTGTYAAARSWTGRAPTVSAEGTGSGESSGNATVTATGSAGPILQSGTSLAAAGAGLSTGAKAGIGVGVAGGVLLLAALGMCLFCFGRKRSRRDRADQQQQRQQQYPQSPPQTQMTTHIPPYPSPPPHPQMHWTPIQSGPPLMDPASGHEYGHGGGAASSPHQNQISRSVSRGKVENPQTEGMPPVPVVPLELEGEELRRSLYEMEARGEGEEEGRKRGEMGMGMGTGMGNAF</sequence>
<keyword evidence="2" id="KW-0812">Transmembrane</keyword>
<evidence type="ECO:0000313" key="4">
    <source>
        <dbReference type="EMBL" id="KAF2160616.1"/>
    </source>
</evidence>
<feature type="compositionally biased region" description="Gly residues" evidence="1">
    <location>
        <begin position="422"/>
        <end position="434"/>
    </location>
</feature>
<evidence type="ECO:0000256" key="3">
    <source>
        <dbReference type="SAM" id="SignalP"/>
    </source>
</evidence>
<feature type="transmembrane region" description="Helical" evidence="2">
    <location>
        <begin position="266"/>
        <end position="287"/>
    </location>
</feature>
<feature type="compositionally biased region" description="Pro residues" evidence="1">
    <location>
        <begin position="321"/>
        <end position="330"/>
    </location>
</feature>
<feature type="chain" id="PRO_5025351130" description="Carbohydrate-binding module family 52 protein" evidence="3">
    <location>
        <begin position="17"/>
        <end position="434"/>
    </location>
</feature>
<evidence type="ECO:0000256" key="2">
    <source>
        <dbReference type="SAM" id="Phobius"/>
    </source>
</evidence>
<dbReference type="EMBL" id="ML993625">
    <property type="protein sequence ID" value="KAF2160616.1"/>
    <property type="molecule type" value="Genomic_DNA"/>
</dbReference>
<feature type="compositionally biased region" description="Low complexity" evidence="1">
    <location>
        <begin position="220"/>
        <end position="234"/>
    </location>
</feature>
<evidence type="ECO:0000313" key="5">
    <source>
        <dbReference type="Proteomes" id="UP000799537"/>
    </source>
</evidence>
<dbReference type="OrthoDB" id="4148662at2759"/>
<organism evidence="4 5">
    <name type="scientific">Zasmidium cellare ATCC 36951</name>
    <dbReference type="NCBI Taxonomy" id="1080233"/>
    <lineage>
        <taxon>Eukaryota</taxon>
        <taxon>Fungi</taxon>
        <taxon>Dikarya</taxon>
        <taxon>Ascomycota</taxon>
        <taxon>Pezizomycotina</taxon>
        <taxon>Dothideomycetes</taxon>
        <taxon>Dothideomycetidae</taxon>
        <taxon>Mycosphaerellales</taxon>
        <taxon>Mycosphaerellaceae</taxon>
        <taxon>Zasmidium</taxon>
    </lineage>
</organism>
<feature type="compositionally biased region" description="Low complexity" evidence="1">
    <location>
        <begin position="299"/>
        <end position="320"/>
    </location>
</feature>
<gene>
    <name evidence="4" type="ORF">M409DRAFT_29004</name>
</gene>
<dbReference type="RefSeq" id="XP_033661505.1">
    <property type="nucleotide sequence ID" value="XM_033809272.1"/>
</dbReference>